<feature type="chain" id="PRO_5038996960" evidence="9">
    <location>
        <begin position="22"/>
        <end position="2194"/>
    </location>
</feature>
<gene>
    <name evidence="11" type="ORF">FHS18_003401</name>
</gene>
<reference evidence="11 12" key="1">
    <citation type="submission" date="2020-08" db="EMBL/GenBank/DDBJ databases">
        <title>Genomic Encyclopedia of Type Strains, Phase III (KMG-III): the genomes of soil and plant-associated and newly described type strains.</title>
        <authorList>
            <person name="Whitman W."/>
        </authorList>
    </citation>
    <scope>NUCLEOTIDE SEQUENCE [LARGE SCALE GENOMIC DNA]</scope>
    <source>
        <strain evidence="11 12">CECT 5862</strain>
    </source>
</reference>
<dbReference type="Pfam" id="PF20578">
    <property type="entry name" value="aBig_2"/>
    <property type="match status" value="2"/>
</dbReference>
<comment type="similarity">
    <text evidence="2">Belongs to the glycosyl hydrolase 43 family.</text>
</comment>
<dbReference type="InterPro" id="IPR023296">
    <property type="entry name" value="Glyco_hydro_beta-prop_sf"/>
</dbReference>
<evidence type="ECO:0000256" key="5">
    <source>
        <dbReference type="ARBA" id="ARBA00023157"/>
    </source>
</evidence>
<dbReference type="Gene3D" id="2.60.40.2340">
    <property type="match status" value="1"/>
</dbReference>
<dbReference type="InterPro" id="IPR003343">
    <property type="entry name" value="Big_2"/>
</dbReference>
<organism evidence="11 12">
    <name type="scientific">Paenibacillus phyllosphaerae</name>
    <dbReference type="NCBI Taxonomy" id="274593"/>
    <lineage>
        <taxon>Bacteria</taxon>
        <taxon>Bacillati</taxon>
        <taxon>Bacillota</taxon>
        <taxon>Bacilli</taxon>
        <taxon>Bacillales</taxon>
        <taxon>Paenibacillaceae</taxon>
        <taxon>Paenibacillus</taxon>
    </lineage>
</organism>
<evidence type="ECO:0000256" key="2">
    <source>
        <dbReference type="ARBA" id="ARBA00009865"/>
    </source>
</evidence>
<dbReference type="CDD" id="cd09004">
    <property type="entry name" value="GH43_bXyl-like"/>
    <property type="match status" value="1"/>
</dbReference>
<dbReference type="SUPFAM" id="SSF49384">
    <property type="entry name" value="Carbohydrate-binding domain"/>
    <property type="match status" value="1"/>
</dbReference>
<dbReference type="Pfam" id="PF02368">
    <property type="entry name" value="Big_2"/>
    <property type="match status" value="1"/>
</dbReference>
<dbReference type="CDD" id="cd08983">
    <property type="entry name" value="GH43_Bt3655-like"/>
    <property type="match status" value="2"/>
</dbReference>
<dbReference type="PROSITE" id="PS51766">
    <property type="entry name" value="DOCKERIN"/>
    <property type="match status" value="1"/>
</dbReference>
<dbReference type="GO" id="GO:0030246">
    <property type="term" value="F:carbohydrate binding"/>
    <property type="evidence" value="ECO:0007669"/>
    <property type="project" value="InterPro"/>
</dbReference>
<protein>
    <submittedName>
        <fullName evidence="11">Beta-xylosidase</fullName>
    </submittedName>
</protein>
<dbReference type="InterPro" id="IPR018247">
    <property type="entry name" value="EF_Hand_1_Ca_BS"/>
</dbReference>
<feature type="domain" description="Dockerin" evidence="10">
    <location>
        <begin position="2131"/>
        <end position="2194"/>
    </location>
</feature>
<evidence type="ECO:0000256" key="6">
    <source>
        <dbReference type="ARBA" id="ARBA00023295"/>
    </source>
</evidence>
<dbReference type="Pfam" id="PF04616">
    <property type="entry name" value="Glyco_hydro_43"/>
    <property type="match status" value="2"/>
</dbReference>
<dbReference type="SUPFAM" id="SSF75005">
    <property type="entry name" value="Arabinanase/levansucrase/invertase"/>
    <property type="match status" value="4"/>
</dbReference>
<keyword evidence="12" id="KW-1185">Reference proteome</keyword>
<dbReference type="EMBL" id="JACHXK010000007">
    <property type="protein sequence ID" value="MBB3111333.1"/>
    <property type="molecule type" value="Genomic_DNA"/>
</dbReference>
<proteinExistence type="inferred from homology"/>
<dbReference type="Proteomes" id="UP000570361">
    <property type="component" value="Unassembled WGS sequence"/>
</dbReference>
<name>A0A7W5AYX8_9BACL</name>
<dbReference type="Gene3D" id="2.115.10.20">
    <property type="entry name" value="Glycosyl hydrolase domain, family 43"/>
    <property type="match status" value="3"/>
</dbReference>
<dbReference type="PROSITE" id="PS00018">
    <property type="entry name" value="EF_HAND_1"/>
    <property type="match status" value="1"/>
</dbReference>
<dbReference type="Pfam" id="PF13385">
    <property type="entry name" value="Laminin_G_3"/>
    <property type="match status" value="3"/>
</dbReference>
<evidence type="ECO:0000256" key="9">
    <source>
        <dbReference type="SAM" id="SignalP"/>
    </source>
</evidence>
<dbReference type="PANTHER" id="PTHR43301">
    <property type="entry name" value="ARABINAN ENDO-1,5-ALPHA-L-ARABINOSIDASE"/>
    <property type="match status" value="1"/>
</dbReference>
<evidence type="ECO:0000313" key="11">
    <source>
        <dbReference type="EMBL" id="MBB3111333.1"/>
    </source>
</evidence>
<keyword evidence="5" id="KW-1015">Disulfide bond</keyword>
<dbReference type="InterPro" id="IPR016134">
    <property type="entry name" value="Dockerin_dom"/>
</dbReference>
<evidence type="ECO:0000256" key="3">
    <source>
        <dbReference type="ARBA" id="ARBA00022729"/>
    </source>
</evidence>
<dbReference type="InterPro" id="IPR046780">
    <property type="entry name" value="aBig_2"/>
</dbReference>
<feature type="active site" description="Proton acceptor" evidence="7">
    <location>
        <position position="1720"/>
    </location>
</feature>
<dbReference type="SMART" id="SM00635">
    <property type="entry name" value="BID_2"/>
    <property type="match status" value="1"/>
</dbReference>
<dbReference type="Gene3D" id="2.60.120.200">
    <property type="match status" value="3"/>
</dbReference>
<dbReference type="Gene3D" id="1.10.1330.10">
    <property type="entry name" value="Dockerin domain"/>
    <property type="match status" value="1"/>
</dbReference>
<keyword evidence="4" id="KW-0378">Hydrolase</keyword>
<dbReference type="InterPro" id="IPR036439">
    <property type="entry name" value="Dockerin_dom_sf"/>
</dbReference>
<dbReference type="InterPro" id="IPR002102">
    <property type="entry name" value="Cohesin_dom"/>
</dbReference>
<sequence length="2194" mass="236843">MKRSLMSILATSLLASSLSGAVGPPSVASADSVNPALLAAAAKLTIPNAEDVRGNITLPGQLDVDGQQVTITWDSSNETVITDTPTGASGQIPAGVVTRQSADQFIDLTATLALGGETVSKIIPLTVTKAAKQEAYAGYMYTYFRANLYGSGESQQIHLATSQDGLFWDEMNKNEPILTSTLGTKGVRDSFIVRAPEGDRFYLIATDLDANGGQWGDYATKGSKSIMVWESDDLLNWSDQRMIEIAPNNAGNMWAPETIYDKATGEYIVYFASNVGDGHRIYYVKTRDFWTFTEPAIYKDKTSSATYIDTNMIEHSGSYYRFTKNENDLTVLLEKSNAALGEFSLVRNKIANEGGVEGPASFKLNGQDKWVLLLDGYASTNSGVGFFPLIADSESDLAAGNFRRLAAGEFRMPTGAKHGGIIPVTKTEYDAIQAKWGQHLVKPVTPDTSETLVPDVQYKFDETVQGTTVLNSGKSGAASNGTLVNGAAYRTDAQKGNVLYLAGGNGNTNSPYLAFPKGYFDGKDNVTIFMDMKSEMDNQFFFTLGIGQDQVKYYFLRTRASQIYSALTIQTYSKEQSITSALSASLKNTWTNIAVVLERNADGIHSTMKVYKDGVLLSQLTNLVANLSTLGENLNAYLGKSFYAADPYFKGSFDNVRVYNRALTDAQVGQVYNQSSYEQPGDREVVDSVIGGLTIPNAGDVRGNVTLPAAAEGASITWSTNRPDVIQVNPVVVADYDDMPGGIVTRQNADVQLNLTATVTYGTATGTKVIPLTVKAKAAQEAYQNYLFTHFTGESATGEQIYLATSQDGLRWQDLNQGDPVLTSTLGEQGVRDPYLIRSPEGDKFYLIATDLRIASGKGWGAAQTAGSKSLIIWESDDLINWSAPRMAEVAVPTAGYAWAPEAIYDEKTGEYVVFWASSVQESGTFQPPNIYYSKTRDFYTFTEPKVYIDRPGTQGIIDTTMIESGGQFYRYSGDGQITIETSDQILGDWTTVGNLQPIGLTGSDVEGPLIYKFNDRNEWSLMVDQYATGRGYLPLIASDLASGSFTKLTTADYNLDANRKRHGSVLPITQREYDAIMAKWSVPELEEEPQQQPVLQYKFDETSTDGAIQDSSGNNRSGALSGNAKYVHDAEKNSNVLYLDGTSNTFASFPTGFFDRRNTVTISMDIKPETVSGNFFTFAIGKDNQKYMFLRTRDTEIRNAITQNSYSNEQEAKATTPSIKSKWMNVSIVLTPTSMTLYKDGVQFAKNENTSVTMTDLGSELIAYLGQSFYSGDLFFKGYFDNVKVYNRALSATEIASELNAVPVQGITLSPATEALAIGESQTLTATVTPSNATNKTVSFVSSSAAVNLSSPVFDASTGTTTVTATGVSGGEAVITAKTADGSLTATSTLAVSGEAASNLLLWYKFDETSGTTAADSSGYHFDGTYENTPAFSTGVNGGSFKMSGGSSSSNAPYVTIPNGILKDKSSITVATFVKWDGGTAFQWLYALGIDSNKYAFLTPSTGGSQLNAAITNVTSASTGQGYTAEQGFGRSTPLETGVWKHVAAVIDSDAKTAILYVDGIEAGRNENVTIKPADLYDATKNYSGYIGKSFYSPDPYFAGEVDDFRIYDEALSPAEILALSGNTAAIVNAEVGEQKTTPLIDGSNHRVTFLLQPGSDVTKLAPTFTLPEGASISPASGSVQDFTNPVTYTVTGADDKVQSWTVAARLLNTPILPGLYADPNVAVFGNKFYLYQTTDGFPGWSGTQFKVFSSDDLVHWKDHGLIFDVPNDTTWAEGKAWAPAIEQKNGKYYFYFSADSQIGVAVSDSPTGPFVDALGKPLVTTGQYGSGQIIDPAVFTDEDGQSYLYFGQGRAYVGKLNEDMISLSEVKDITPPGYNEGSFVFKRDGKYYFMWSENDTRDENYRVAYAIGDTPMGPFTKQTVVLQKDLSLGIRGTGHHSVVKVPGTDEYYIVYHRFAIPDGDGTHREVTIDRMEFNADGTIKPVVPTLEGIEPVTIPGQVKPASLQGPAKAAPGETFGVSYALQTTSDVYAQDVTVSYDPEQLEFVSAESVNDDWEIAAQSADTPGKVRLIAANVGGSTTTAGNLFKLTWKVKATEATISTLVLANVVLADNQGAETVVQGNSYSVQITANEQPTGDLNGDTRYSVGDLAMVASYYGKTSADPQWNALYGKADQNGDGKIDIVDIVAVARLILQ</sequence>
<evidence type="ECO:0000259" key="10">
    <source>
        <dbReference type="PROSITE" id="PS51766"/>
    </source>
</evidence>
<dbReference type="PANTHER" id="PTHR43301:SF3">
    <property type="entry name" value="ARABINAN ENDO-1,5-ALPHA-L-ARABINOSIDASE A-RELATED"/>
    <property type="match status" value="1"/>
</dbReference>
<evidence type="ECO:0000256" key="8">
    <source>
        <dbReference type="PIRSR" id="PIRSR606710-2"/>
    </source>
</evidence>
<keyword evidence="6" id="KW-0326">Glycosidase</keyword>
<feature type="signal peptide" evidence="9">
    <location>
        <begin position="1"/>
        <end position="21"/>
    </location>
</feature>
<dbReference type="SUPFAM" id="SSF49899">
    <property type="entry name" value="Concanavalin A-like lectins/glucanases"/>
    <property type="match status" value="3"/>
</dbReference>
<comment type="caution">
    <text evidence="11">The sequence shown here is derived from an EMBL/GenBank/DDBJ whole genome shotgun (WGS) entry which is preliminary data.</text>
</comment>
<dbReference type="Pfam" id="PF00404">
    <property type="entry name" value="Dockerin_1"/>
    <property type="match status" value="1"/>
</dbReference>
<feature type="active site" description="Proton donor" evidence="7">
    <location>
        <position position="1878"/>
    </location>
</feature>
<dbReference type="CDD" id="cd08547">
    <property type="entry name" value="Type_II_cohesin"/>
    <property type="match status" value="1"/>
</dbReference>
<dbReference type="SUPFAM" id="SSF63446">
    <property type="entry name" value="Type I dockerin domain"/>
    <property type="match status" value="1"/>
</dbReference>
<dbReference type="InterPro" id="IPR002105">
    <property type="entry name" value="Dockerin_1_rpt"/>
</dbReference>
<dbReference type="SUPFAM" id="SSF49373">
    <property type="entry name" value="Invasin/intimin cell-adhesion fragments"/>
    <property type="match status" value="1"/>
</dbReference>
<dbReference type="InterPro" id="IPR008964">
    <property type="entry name" value="Invasin/intimin_cell_adhesion"/>
</dbReference>
<dbReference type="InterPro" id="IPR050727">
    <property type="entry name" value="GH43_arabinanases"/>
</dbReference>
<dbReference type="RefSeq" id="WP_183601223.1">
    <property type="nucleotide sequence ID" value="NZ_JACHXK010000007.1"/>
</dbReference>
<dbReference type="GO" id="GO:0000272">
    <property type="term" value="P:polysaccharide catabolic process"/>
    <property type="evidence" value="ECO:0007669"/>
    <property type="project" value="InterPro"/>
</dbReference>
<keyword evidence="3 9" id="KW-0732">Signal</keyword>
<accession>A0A7W5AYX8</accession>
<dbReference type="Gene3D" id="2.60.40.1080">
    <property type="match status" value="1"/>
</dbReference>
<dbReference type="InterPro" id="IPR006710">
    <property type="entry name" value="Glyco_hydro_43"/>
</dbReference>
<evidence type="ECO:0000256" key="7">
    <source>
        <dbReference type="PIRSR" id="PIRSR606710-1"/>
    </source>
</evidence>
<evidence type="ECO:0000313" key="12">
    <source>
        <dbReference type="Proteomes" id="UP000570361"/>
    </source>
</evidence>
<dbReference type="Gene3D" id="2.60.40.680">
    <property type="match status" value="1"/>
</dbReference>
<comment type="pathway">
    <text evidence="1">Glycan metabolism; L-arabinan degradation.</text>
</comment>
<evidence type="ECO:0000256" key="4">
    <source>
        <dbReference type="ARBA" id="ARBA00022801"/>
    </source>
</evidence>
<dbReference type="CDD" id="cd14254">
    <property type="entry name" value="Dockerin_II"/>
    <property type="match status" value="1"/>
</dbReference>
<evidence type="ECO:0000256" key="1">
    <source>
        <dbReference type="ARBA" id="ARBA00004834"/>
    </source>
</evidence>
<feature type="site" description="Important for catalytic activity, responsible for pKa modulation of the active site Glu and correct orientation of both the proton donor and substrate" evidence="8">
    <location>
        <position position="1833"/>
    </location>
</feature>
<dbReference type="InterPro" id="IPR006558">
    <property type="entry name" value="LamG-like"/>
</dbReference>
<dbReference type="GO" id="GO:0004553">
    <property type="term" value="F:hydrolase activity, hydrolyzing O-glycosyl compounds"/>
    <property type="evidence" value="ECO:0007669"/>
    <property type="project" value="InterPro"/>
</dbReference>
<dbReference type="SMART" id="SM00560">
    <property type="entry name" value="LamGL"/>
    <property type="match status" value="1"/>
</dbReference>
<dbReference type="InterPro" id="IPR008965">
    <property type="entry name" value="CBM2/CBM3_carb-bd_dom_sf"/>
</dbReference>
<dbReference type="Pfam" id="PF00963">
    <property type="entry name" value="Cohesin"/>
    <property type="match status" value="1"/>
</dbReference>
<dbReference type="InterPro" id="IPR013320">
    <property type="entry name" value="ConA-like_dom_sf"/>
</dbReference>